<gene>
    <name evidence="2" type="ORF">CD191_01985</name>
</gene>
<evidence type="ECO:0000313" key="3">
    <source>
        <dbReference type="Proteomes" id="UP000249163"/>
    </source>
</evidence>
<protein>
    <recommendedName>
        <fullName evidence="1">Sin domain-containing protein</fullName>
    </recommendedName>
</protein>
<dbReference type="GO" id="GO:0046983">
    <property type="term" value="F:protein dimerization activity"/>
    <property type="evidence" value="ECO:0007669"/>
    <property type="project" value="InterPro"/>
</dbReference>
<dbReference type="GO" id="GO:0006355">
    <property type="term" value="P:regulation of DNA-templated transcription"/>
    <property type="evidence" value="ECO:0007669"/>
    <property type="project" value="InterPro"/>
</dbReference>
<proteinExistence type="predicted"/>
<dbReference type="Proteomes" id="UP000249163">
    <property type="component" value="Chromosome"/>
</dbReference>
<dbReference type="EMBL" id="CP021965">
    <property type="protein sequence ID" value="AWV36536.1"/>
    <property type="molecule type" value="Genomic_DNA"/>
</dbReference>
<dbReference type="PROSITE" id="PS51500">
    <property type="entry name" value="SIN"/>
    <property type="match status" value="1"/>
</dbReference>
<dbReference type="SUPFAM" id="SSF47406">
    <property type="entry name" value="SinR repressor dimerisation domain-like"/>
    <property type="match status" value="1"/>
</dbReference>
<sequence length="63" mass="7311">MAWGRKILGGDFLEKSNQGSNREQQFIDLDQEWVHLLLAAKKAGIKADEIRQFFHEKTVQIVQ</sequence>
<accession>A0AAD0KNS0</accession>
<dbReference type="AlphaFoldDB" id="A0AAD0KNS0"/>
<evidence type="ECO:0000259" key="1">
    <source>
        <dbReference type="PROSITE" id="PS51500"/>
    </source>
</evidence>
<reference evidence="2 3" key="1">
    <citation type="submission" date="2017-06" db="EMBL/GenBank/DDBJ databases">
        <title>Complete genome sequence of Paenibacillus odorifer CBA7130.</title>
        <authorList>
            <person name="Nam Y.-D."/>
            <person name="Kang J."/>
            <person name="Chung W.-H."/>
        </authorList>
    </citation>
    <scope>NUCLEOTIDE SEQUENCE [LARGE SCALE GENOMIC DNA]</scope>
    <source>
        <strain evidence="2 3">CBA7130</strain>
    </source>
</reference>
<evidence type="ECO:0000313" key="2">
    <source>
        <dbReference type="EMBL" id="AWV36536.1"/>
    </source>
</evidence>
<name>A0AAD0KNS0_9BACL</name>
<dbReference type="Pfam" id="PF08671">
    <property type="entry name" value="SinI"/>
    <property type="match status" value="1"/>
</dbReference>
<dbReference type="InterPro" id="IPR010981">
    <property type="entry name" value="SinR/SinI_dimer_dom"/>
</dbReference>
<dbReference type="InterPro" id="IPR036281">
    <property type="entry name" value="SinR/SinI_dimer_dom_sf"/>
</dbReference>
<feature type="domain" description="Sin" evidence="1">
    <location>
        <begin position="20"/>
        <end position="58"/>
    </location>
</feature>
<organism evidence="2 3">
    <name type="scientific">Paenibacillus odorifer</name>
    <dbReference type="NCBI Taxonomy" id="189426"/>
    <lineage>
        <taxon>Bacteria</taxon>
        <taxon>Bacillati</taxon>
        <taxon>Bacillota</taxon>
        <taxon>Bacilli</taxon>
        <taxon>Bacillales</taxon>
        <taxon>Paenibacillaceae</taxon>
        <taxon>Paenibacillus</taxon>
    </lineage>
</organism>